<protein>
    <submittedName>
        <fullName evidence="1">Putative Glycosyltransferase</fullName>
    </submittedName>
</protein>
<evidence type="ECO:0000313" key="2">
    <source>
        <dbReference type="Proteomes" id="UP000027100"/>
    </source>
</evidence>
<evidence type="ECO:0000313" key="1">
    <source>
        <dbReference type="EMBL" id="KDA00573.1"/>
    </source>
</evidence>
<keyword evidence="2" id="KW-1185">Reference proteome</keyword>
<dbReference type="STRING" id="1280954.HPO_01050"/>
<accession>A0A062VPB2</accession>
<dbReference type="EMBL" id="ARYM01000001">
    <property type="protein sequence ID" value="KDA00573.1"/>
    <property type="molecule type" value="Genomic_DNA"/>
</dbReference>
<organism evidence="1 2">
    <name type="scientific">Hyphomonas polymorpha PS728</name>
    <dbReference type="NCBI Taxonomy" id="1280954"/>
    <lineage>
        <taxon>Bacteria</taxon>
        <taxon>Pseudomonadati</taxon>
        <taxon>Pseudomonadota</taxon>
        <taxon>Alphaproteobacteria</taxon>
        <taxon>Hyphomonadales</taxon>
        <taxon>Hyphomonadaceae</taxon>
        <taxon>Hyphomonas</taxon>
    </lineage>
</organism>
<dbReference type="PATRIC" id="fig|1280954.3.peg.215"/>
<dbReference type="Gene3D" id="3.40.50.2000">
    <property type="entry name" value="Glycogen Phosphorylase B"/>
    <property type="match status" value="1"/>
</dbReference>
<gene>
    <name evidence="1" type="ORF">HPO_01050</name>
</gene>
<dbReference type="AlphaFoldDB" id="A0A062VPB2"/>
<sequence length="415" mass="45442">MWWDIVKVLYIATRWPWPVEMGRQRMIVQTLEFAATLGEVHLLSFGDPPKKPAPDFITSSGILEMSGMMGIAGSMLRRPLLPLQSHLFLNGPATAAVMEAVERIRPDVIVFDMARLSHLALAIHRHYPGIRLVLDMDDRLSKRYQRMLTNETAGDLGGTFEARLPGAIRFLVPRLKKLLLRVEKSLMDRSERRAADVFDAILMVSALEADEMRTDCPGRADVVAFPPLINELPVPQQDFSRSVRFVFIGNAGYAPNAEALELLDRAAVQVSKNTGSSDTDYCFQAAGKPLAHAVYKKVEVAGFVPDLSAFLAGNAVLVAPILQGTGIKTKIIDALEHSVPVITTPVGAEGLGLTEGEHFICVLGEDDLAQACLHIIRSPEARGGLARMAAAARNKGLTSQNRTILRDRLTFAFGL</sequence>
<dbReference type="eggNOG" id="COG0438">
    <property type="taxonomic scope" value="Bacteria"/>
</dbReference>
<dbReference type="Pfam" id="PF13692">
    <property type="entry name" value="Glyco_trans_1_4"/>
    <property type="match status" value="1"/>
</dbReference>
<dbReference type="Proteomes" id="UP000027100">
    <property type="component" value="Unassembled WGS sequence"/>
</dbReference>
<dbReference type="GO" id="GO:0016740">
    <property type="term" value="F:transferase activity"/>
    <property type="evidence" value="ECO:0007669"/>
    <property type="project" value="UniProtKB-KW"/>
</dbReference>
<comment type="caution">
    <text evidence="1">The sequence shown here is derived from an EMBL/GenBank/DDBJ whole genome shotgun (WGS) entry which is preliminary data.</text>
</comment>
<reference evidence="1 2" key="1">
    <citation type="journal article" date="2014" name="Antonie Van Leeuwenhoek">
        <title>Hyphomonas beringensis sp. nov. and Hyphomonas chukchiensis sp. nov., isolated from surface seawater of the Bering Sea and Chukchi Sea.</title>
        <authorList>
            <person name="Li C."/>
            <person name="Lai Q."/>
            <person name="Li G."/>
            <person name="Dong C."/>
            <person name="Wang J."/>
            <person name="Liao Y."/>
            <person name="Shao Z."/>
        </authorList>
    </citation>
    <scope>NUCLEOTIDE SEQUENCE [LARGE SCALE GENOMIC DNA]</scope>
    <source>
        <strain evidence="1 2">PS728</strain>
    </source>
</reference>
<name>A0A062VPB2_9PROT</name>
<keyword evidence="1" id="KW-0808">Transferase</keyword>
<dbReference type="RefSeq" id="WP_051612134.1">
    <property type="nucleotide sequence ID" value="NZ_ARYM01000001.1"/>
</dbReference>
<dbReference type="OrthoDB" id="5291101at2"/>
<proteinExistence type="predicted"/>
<dbReference type="SUPFAM" id="SSF53756">
    <property type="entry name" value="UDP-Glycosyltransferase/glycogen phosphorylase"/>
    <property type="match status" value="1"/>
</dbReference>